<dbReference type="AlphaFoldDB" id="A0A2W7SFS1"/>
<dbReference type="EMBL" id="QKZV01000001">
    <property type="protein sequence ID" value="PZX66049.1"/>
    <property type="molecule type" value="Genomic_DNA"/>
</dbReference>
<accession>A0A2W7SFS1</accession>
<dbReference type="PANTHER" id="PTHR19432">
    <property type="entry name" value="SUGAR TRANSPORTER"/>
    <property type="match status" value="1"/>
</dbReference>
<feature type="transmembrane region" description="Helical" evidence="6">
    <location>
        <begin position="60"/>
        <end position="80"/>
    </location>
</feature>
<keyword evidence="4 6" id="KW-1133">Transmembrane helix</keyword>
<dbReference type="Gene3D" id="1.20.1250.20">
    <property type="entry name" value="MFS general substrate transporter like domains"/>
    <property type="match status" value="2"/>
</dbReference>
<evidence type="ECO:0000256" key="3">
    <source>
        <dbReference type="ARBA" id="ARBA00022692"/>
    </source>
</evidence>
<dbReference type="GO" id="GO:0016020">
    <property type="term" value="C:membrane"/>
    <property type="evidence" value="ECO:0007669"/>
    <property type="project" value="UniProtKB-SubCell"/>
</dbReference>
<reference evidence="8 9" key="1">
    <citation type="submission" date="2018-06" db="EMBL/GenBank/DDBJ databases">
        <title>Genomic Encyclopedia of Archaeal and Bacterial Type Strains, Phase II (KMG-II): from individual species to whole genera.</title>
        <authorList>
            <person name="Goeker M."/>
        </authorList>
    </citation>
    <scope>NUCLEOTIDE SEQUENCE [LARGE SCALE GENOMIC DNA]</scope>
    <source>
        <strain evidence="8 9">DSM 23241</strain>
    </source>
</reference>
<name>A0A2W7SFS1_9BACT</name>
<feature type="transmembrane region" description="Helical" evidence="6">
    <location>
        <begin position="201"/>
        <end position="220"/>
    </location>
</feature>
<sequence>MANIPPPAHSSAKMQKPKLRFWQIWNISFGFLGVQIGYSLQNANTSRILSAIGADPHHLSLFWLAAPLAGFFVQPIVGLSSDKTWTRLGRRIPFILGGAIVSALAMFFMPNSEHFAELLPPLFFGAAMLLLMDTSFNVTMQPFRALVSDMVGESQRNQGYAIQSFLINAGAVIGSLLPFVLTSLGVANEPGEGQRVAPTVIWSFYFGGGALLLSVIWTSIRTKEYPPAEYALYNNLDEDVVKEKLSFSSLIKNIPATMLQLAVTQFFSWFALFLMWVYTTQGIAQHIWNTSNPESKEYNEAGNWTGVIFAAYSVFAALFSLVLTPLANKLGRKNTYMFSLLAGGIGLISMMFIYDKYWLFLPMVGIGIAWAAILALPYAILSASLPAKQTGVYMGIFNITITVPQIAAGLLGGVALTALGEKPIHVIGLAGASMFLAGIFAKLVIKSSND</sequence>
<dbReference type="SUPFAM" id="SSF103473">
    <property type="entry name" value="MFS general substrate transporter"/>
    <property type="match status" value="1"/>
</dbReference>
<dbReference type="Pfam" id="PF13347">
    <property type="entry name" value="MFS_2"/>
    <property type="match status" value="1"/>
</dbReference>
<evidence type="ECO:0000256" key="1">
    <source>
        <dbReference type="ARBA" id="ARBA00004141"/>
    </source>
</evidence>
<keyword evidence="9" id="KW-1185">Reference proteome</keyword>
<gene>
    <name evidence="8" type="ORF">LX80_00549</name>
</gene>
<feature type="transmembrane region" description="Helical" evidence="6">
    <location>
        <begin position="160"/>
        <end position="181"/>
    </location>
</feature>
<feature type="transmembrane region" description="Helical" evidence="6">
    <location>
        <begin position="360"/>
        <end position="380"/>
    </location>
</feature>
<comment type="caution">
    <text evidence="8">The sequence shown here is derived from an EMBL/GenBank/DDBJ whole genome shotgun (WGS) entry which is preliminary data.</text>
</comment>
<dbReference type="Proteomes" id="UP000249720">
    <property type="component" value="Unassembled WGS sequence"/>
</dbReference>
<feature type="domain" description="Major facilitator superfamily (MFS) profile" evidence="7">
    <location>
        <begin position="257"/>
        <end position="450"/>
    </location>
</feature>
<evidence type="ECO:0000256" key="2">
    <source>
        <dbReference type="ARBA" id="ARBA00022448"/>
    </source>
</evidence>
<evidence type="ECO:0000313" key="9">
    <source>
        <dbReference type="Proteomes" id="UP000249720"/>
    </source>
</evidence>
<evidence type="ECO:0000259" key="7">
    <source>
        <dbReference type="PROSITE" id="PS50850"/>
    </source>
</evidence>
<dbReference type="RefSeq" id="WP_211307679.1">
    <property type="nucleotide sequence ID" value="NZ_QKZV01000001.1"/>
</dbReference>
<evidence type="ECO:0000313" key="8">
    <source>
        <dbReference type="EMBL" id="PZX66049.1"/>
    </source>
</evidence>
<feature type="transmembrane region" description="Helical" evidence="6">
    <location>
        <begin position="392"/>
        <end position="418"/>
    </location>
</feature>
<evidence type="ECO:0000256" key="5">
    <source>
        <dbReference type="ARBA" id="ARBA00023136"/>
    </source>
</evidence>
<dbReference type="InterPro" id="IPR020846">
    <property type="entry name" value="MFS_dom"/>
</dbReference>
<organism evidence="8 9">
    <name type="scientific">Hydrotalea sandarakina</name>
    <dbReference type="NCBI Taxonomy" id="1004304"/>
    <lineage>
        <taxon>Bacteria</taxon>
        <taxon>Pseudomonadati</taxon>
        <taxon>Bacteroidota</taxon>
        <taxon>Chitinophagia</taxon>
        <taxon>Chitinophagales</taxon>
        <taxon>Chitinophagaceae</taxon>
        <taxon>Hydrotalea</taxon>
    </lineage>
</organism>
<keyword evidence="3 6" id="KW-0812">Transmembrane</keyword>
<evidence type="ECO:0000256" key="4">
    <source>
        <dbReference type="ARBA" id="ARBA00022989"/>
    </source>
</evidence>
<feature type="transmembrane region" description="Helical" evidence="6">
    <location>
        <begin position="424"/>
        <end position="445"/>
    </location>
</feature>
<feature type="transmembrane region" description="Helical" evidence="6">
    <location>
        <begin position="304"/>
        <end position="323"/>
    </location>
</feature>
<feature type="transmembrane region" description="Helical" evidence="6">
    <location>
        <begin position="92"/>
        <end position="109"/>
    </location>
</feature>
<feature type="transmembrane region" description="Helical" evidence="6">
    <location>
        <begin position="21"/>
        <end position="40"/>
    </location>
</feature>
<keyword evidence="5 6" id="KW-0472">Membrane</keyword>
<feature type="transmembrane region" description="Helical" evidence="6">
    <location>
        <begin position="266"/>
        <end position="284"/>
    </location>
</feature>
<feature type="transmembrane region" description="Helical" evidence="6">
    <location>
        <begin position="335"/>
        <end position="354"/>
    </location>
</feature>
<dbReference type="InterPro" id="IPR036259">
    <property type="entry name" value="MFS_trans_sf"/>
</dbReference>
<dbReference type="PANTHER" id="PTHR19432:SF35">
    <property type="entry name" value="SOLUTE CARRIER FAMILY 45 MEMBER 3 ISOFORM X1"/>
    <property type="match status" value="1"/>
</dbReference>
<evidence type="ECO:0000256" key="6">
    <source>
        <dbReference type="SAM" id="Phobius"/>
    </source>
</evidence>
<comment type="subcellular location">
    <subcellularLocation>
        <location evidence="1">Membrane</location>
        <topology evidence="1">Multi-pass membrane protein</topology>
    </subcellularLocation>
</comment>
<feature type="transmembrane region" description="Helical" evidence="6">
    <location>
        <begin position="121"/>
        <end position="139"/>
    </location>
</feature>
<proteinExistence type="predicted"/>
<protein>
    <submittedName>
        <fullName evidence="8">Maltose/moltooligosaccharide transporter</fullName>
    </submittedName>
</protein>
<dbReference type="PROSITE" id="PS50850">
    <property type="entry name" value="MFS"/>
    <property type="match status" value="1"/>
</dbReference>
<keyword evidence="2" id="KW-0813">Transport</keyword>
<dbReference type="GO" id="GO:0022857">
    <property type="term" value="F:transmembrane transporter activity"/>
    <property type="evidence" value="ECO:0007669"/>
    <property type="project" value="InterPro"/>
</dbReference>